<gene>
    <name evidence="2" type="ORF">A3A04_02195</name>
</gene>
<feature type="binding site" evidence="1">
    <location>
        <position position="147"/>
    </location>
    <ligand>
        <name>a divalent metal cation</name>
        <dbReference type="ChEBI" id="CHEBI:60240"/>
        <label>2</label>
    </ligand>
</feature>
<dbReference type="Proteomes" id="UP000178517">
    <property type="component" value="Unassembled WGS sequence"/>
</dbReference>
<feature type="binding site" evidence="1">
    <location>
        <position position="6"/>
    </location>
    <ligand>
        <name>a divalent metal cation</name>
        <dbReference type="ChEBI" id="CHEBI:60240"/>
        <label>1</label>
    </ligand>
</feature>
<protein>
    <recommendedName>
        <fullName evidence="4">Hydrolase TatD</fullName>
    </recommendedName>
</protein>
<dbReference type="InterPro" id="IPR032466">
    <property type="entry name" value="Metal_Hydrolase"/>
</dbReference>
<dbReference type="EMBL" id="MHJI01000024">
    <property type="protein sequence ID" value="OGY65082.1"/>
    <property type="molecule type" value="Genomic_DNA"/>
</dbReference>
<dbReference type="AlphaFoldDB" id="A0A1G1ZKG6"/>
<feature type="binding site" evidence="1">
    <location>
        <position position="105"/>
    </location>
    <ligand>
        <name>a divalent metal cation</name>
        <dbReference type="ChEBI" id="CHEBI:60240"/>
        <label>1</label>
    </ligand>
</feature>
<dbReference type="CDD" id="cd01310">
    <property type="entry name" value="TatD_DNAse"/>
    <property type="match status" value="1"/>
</dbReference>
<name>A0A1G1ZKG6_9BACT</name>
<evidence type="ECO:0000313" key="2">
    <source>
        <dbReference type="EMBL" id="OGY65082.1"/>
    </source>
</evidence>
<dbReference type="PANTHER" id="PTHR46124">
    <property type="entry name" value="D-AMINOACYL-TRNA DEACYLASE"/>
    <property type="match status" value="1"/>
</dbReference>
<evidence type="ECO:0008006" key="4">
    <source>
        <dbReference type="Google" id="ProtNLM"/>
    </source>
</evidence>
<feature type="binding site" evidence="1">
    <location>
        <position position="177"/>
    </location>
    <ligand>
        <name>a divalent metal cation</name>
        <dbReference type="ChEBI" id="CHEBI:60240"/>
        <label>2</label>
    </ligand>
</feature>
<dbReference type="PANTHER" id="PTHR46124:SF2">
    <property type="entry name" value="D-AMINOACYL-TRNA DEACYLASE"/>
    <property type="match status" value="1"/>
</dbReference>
<comment type="caution">
    <text evidence="2">The sequence shown here is derived from an EMBL/GenBank/DDBJ whole genome shotgun (WGS) entry which is preliminary data.</text>
</comment>
<dbReference type="STRING" id="1798406.A3A04_02195"/>
<dbReference type="InterPro" id="IPR001130">
    <property type="entry name" value="TatD-like"/>
</dbReference>
<keyword evidence="1" id="KW-0479">Metal-binding</keyword>
<dbReference type="SUPFAM" id="SSF51556">
    <property type="entry name" value="Metallo-dependent hydrolases"/>
    <property type="match status" value="1"/>
</dbReference>
<feature type="binding site" evidence="1">
    <location>
        <position position="225"/>
    </location>
    <ligand>
        <name>a divalent metal cation</name>
        <dbReference type="ChEBI" id="CHEBI:60240"/>
        <label>1</label>
    </ligand>
</feature>
<feature type="binding site" evidence="1">
    <location>
        <position position="8"/>
    </location>
    <ligand>
        <name>a divalent metal cation</name>
        <dbReference type="ChEBI" id="CHEBI:60240"/>
        <label>1</label>
    </ligand>
</feature>
<evidence type="ECO:0000256" key="1">
    <source>
        <dbReference type="PIRSR" id="PIRSR005902-1"/>
    </source>
</evidence>
<organism evidence="2 3">
    <name type="scientific">Candidatus Harrisonbacteria bacterium RIFCSPLOWO2_01_FULL_40_28</name>
    <dbReference type="NCBI Taxonomy" id="1798406"/>
    <lineage>
        <taxon>Bacteria</taxon>
        <taxon>Candidatus Harrisoniibacteriota</taxon>
    </lineage>
</organism>
<dbReference type="GO" id="GO:0016788">
    <property type="term" value="F:hydrolase activity, acting on ester bonds"/>
    <property type="evidence" value="ECO:0007669"/>
    <property type="project" value="InterPro"/>
</dbReference>
<reference evidence="2 3" key="1">
    <citation type="journal article" date="2016" name="Nat. Commun.">
        <title>Thousands of microbial genomes shed light on interconnected biogeochemical processes in an aquifer system.</title>
        <authorList>
            <person name="Anantharaman K."/>
            <person name="Brown C.T."/>
            <person name="Hug L.A."/>
            <person name="Sharon I."/>
            <person name="Castelle C.J."/>
            <person name="Probst A.J."/>
            <person name="Thomas B.C."/>
            <person name="Singh A."/>
            <person name="Wilkins M.J."/>
            <person name="Karaoz U."/>
            <person name="Brodie E.L."/>
            <person name="Williams K.H."/>
            <person name="Hubbard S.S."/>
            <person name="Banfield J.F."/>
        </authorList>
    </citation>
    <scope>NUCLEOTIDE SEQUENCE [LARGE SCALE GENOMIC DNA]</scope>
</reference>
<accession>A0A1G1ZKG6</accession>
<dbReference type="PIRSF" id="PIRSF005902">
    <property type="entry name" value="DNase_TatD"/>
    <property type="match status" value="1"/>
</dbReference>
<sequence length="278" mass="31980">MLFDAHTHIQFPIYDSTRKDVLRRASDAHVKMLAVGTQYSTSKAAIELSLEYSHDVWASLGFHPSHLDKEWHHDRNEQKENEKELFDARAFSALASHERVIAIGECGLDYFRIKNNEARSKTKDRQGEVFLAQAYIAEITKKALMIHCRPSKGSDDAYEDLLSLLDFRVQNAPRILHFYVGSLAITKKLIEAGFYFTCGGVITFSHDYDEIFKYIPLDRILFETDAPYVAPEPYRGKQNEPAYIRYTVEALCCIRQEPVNKIQDTTYANSLRVFNISL</sequence>
<evidence type="ECO:0000313" key="3">
    <source>
        <dbReference type="Proteomes" id="UP000178517"/>
    </source>
</evidence>
<dbReference type="GO" id="GO:0046872">
    <property type="term" value="F:metal ion binding"/>
    <property type="evidence" value="ECO:0007669"/>
    <property type="project" value="UniProtKB-KW"/>
</dbReference>
<dbReference type="Gene3D" id="3.20.20.140">
    <property type="entry name" value="Metal-dependent hydrolases"/>
    <property type="match status" value="1"/>
</dbReference>
<proteinExistence type="predicted"/>
<dbReference type="Pfam" id="PF01026">
    <property type="entry name" value="TatD_DNase"/>
    <property type="match status" value="1"/>
</dbReference>